<gene>
    <name evidence="1" type="ORF">AFERRI_30152</name>
</gene>
<comment type="caution">
    <text evidence="1">The sequence shown here is derived from an EMBL/GenBank/DDBJ whole genome shotgun (WGS) entry which is preliminary data.</text>
</comment>
<sequence length="25" mass="2792">MPTCARTFEFCEKKIGLSLGVDFKA</sequence>
<proteinExistence type="predicted"/>
<evidence type="ECO:0000313" key="1">
    <source>
        <dbReference type="EMBL" id="CDQ09506.1"/>
    </source>
</evidence>
<organism evidence="1">
    <name type="scientific">Acidithiobacillus ferrivorans</name>
    <dbReference type="NCBI Taxonomy" id="160808"/>
    <lineage>
        <taxon>Bacteria</taxon>
        <taxon>Pseudomonadati</taxon>
        <taxon>Pseudomonadota</taxon>
        <taxon>Acidithiobacillia</taxon>
        <taxon>Acidithiobacillales</taxon>
        <taxon>Acidithiobacillaceae</taxon>
        <taxon>Acidithiobacillus</taxon>
    </lineage>
</organism>
<dbReference type="AlphaFoldDB" id="A0A060UMJ4"/>
<reference evidence="1" key="2">
    <citation type="submission" date="2014-07" db="EMBL/GenBank/DDBJ databases">
        <title>Initial genome analysis of the psychrotolerant acidophile Acidithiobacillus ferrivorans CF27: insights into iron and sulfur oxidation pathways and into biofilm formation.</title>
        <authorList>
            <person name="Talla E."/>
            <person name="Hedrich S."/>
            <person name="Mangenot S."/>
            <person name="Ji B."/>
            <person name="Johnson D.B."/>
            <person name="Barbe V."/>
            <person name="Bonnefoy V."/>
        </authorList>
    </citation>
    <scope>NUCLEOTIDE SEQUENCE [LARGE SCALE GENOMIC DNA]</scope>
    <source>
        <strain evidence="1">CF27</strain>
    </source>
</reference>
<name>A0A060UMJ4_9PROT</name>
<protein>
    <submittedName>
        <fullName evidence="1">Uncharacterized protein</fullName>
    </submittedName>
</protein>
<reference evidence="1" key="1">
    <citation type="submission" date="2014-03" db="EMBL/GenBank/DDBJ databases">
        <authorList>
            <person name="Genoscope - CEA"/>
        </authorList>
    </citation>
    <scope>NUCLEOTIDE SEQUENCE [LARGE SCALE GENOMIC DNA]</scope>
    <source>
        <strain evidence="1">CF27</strain>
    </source>
</reference>
<dbReference type="EMBL" id="CCCS020000023">
    <property type="protein sequence ID" value="CDQ09506.1"/>
    <property type="molecule type" value="Genomic_DNA"/>
</dbReference>
<accession>A0A060UMJ4</accession>